<evidence type="ECO:0000256" key="7">
    <source>
        <dbReference type="ARBA" id="ARBA00042645"/>
    </source>
</evidence>
<proteinExistence type="predicted"/>
<keyword evidence="2 13" id="KW-0378">Hydrolase</keyword>
<name>A0A9X2HI86_9SPHN</name>
<dbReference type="SUPFAM" id="SSF53474">
    <property type="entry name" value="alpha/beta-Hydrolases"/>
    <property type="match status" value="1"/>
</dbReference>
<keyword evidence="3" id="KW-0809">Transit peptide</keyword>
<dbReference type="GO" id="GO:0008474">
    <property type="term" value="F:palmitoyl-(protein) hydrolase activity"/>
    <property type="evidence" value="ECO:0007669"/>
    <property type="project" value="UniProtKB-EC"/>
</dbReference>
<dbReference type="PANTHER" id="PTHR16138">
    <property type="entry name" value="MYCOPHENOLIC ACID ACYL-GLUCURONIDE ESTERASE, MITOCHONDRIAL"/>
    <property type="match status" value="1"/>
</dbReference>
<dbReference type="Gene3D" id="3.40.50.1820">
    <property type="entry name" value="alpha/beta hydrolase"/>
    <property type="match status" value="1"/>
</dbReference>
<gene>
    <name evidence="13" type="ORF">M9978_04235</name>
</gene>
<evidence type="ECO:0000256" key="4">
    <source>
        <dbReference type="ARBA" id="ARBA00039132"/>
    </source>
</evidence>
<comment type="caution">
    <text evidence="13">The sequence shown here is derived from an EMBL/GenBank/DDBJ whole genome shotgun (WGS) entry which is preliminary data.</text>
</comment>
<evidence type="ECO:0000256" key="8">
    <source>
        <dbReference type="ARBA" id="ARBA00042704"/>
    </source>
</evidence>
<comment type="catalytic activity">
    <reaction evidence="11">
        <text>mycophenolic acid O-acyl-beta-D-glucuronide + H2O = mycophenolate + D-glucuronate + H(+)</text>
        <dbReference type="Rhea" id="RHEA:34179"/>
        <dbReference type="ChEBI" id="CHEBI:15377"/>
        <dbReference type="ChEBI" id="CHEBI:15378"/>
        <dbReference type="ChEBI" id="CHEBI:58720"/>
        <dbReference type="ChEBI" id="CHEBI:62932"/>
        <dbReference type="ChEBI" id="CHEBI:66982"/>
        <dbReference type="EC" id="3.1.1.93"/>
    </reaction>
    <physiologicalReaction direction="left-to-right" evidence="11">
        <dbReference type="Rhea" id="RHEA:34180"/>
    </physiologicalReaction>
</comment>
<dbReference type="InterPro" id="IPR000073">
    <property type="entry name" value="AB_hydrolase_1"/>
</dbReference>
<evidence type="ECO:0000256" key="2">
    <source>
        <dbReference type="ARBA" id="ARBA00022801"/>
    </source>
</evidence>
<dbReference type="PANTHER" id="PTHR16138:SF7">
    <property type="entry name" value="PALMITOYL-PROTEIN THIOESTERASE ABHD10, MITOCHONDRIAL"/>
    <property type="match status" value="1"/>
</dbReference>
<evidence type="ECO:0000256" key="6">
    <source>
        <dbReference type="ARBA" id="ARBA00041520"/>
    </source>
</evidence>
<keyword evidence="14" id="KW-1185">Reference proteome</keyword>
<comment type="catalytic activity">
    <reaction evidence="10">
        <text>S-hexadecanoyl-L-cysteinyl-[protein] + H2O = L-cysteinyl-[protein] + hexadecanoate + H(+)</text>
        <dbReference type="Rhea" id="RHEA:19233"/>
        <dbReference type="Rhea" id="RHEA-COMP:10131"/>
        <dbReference type="Rhea" id="RHEA-COMP:11032"/>
        <dbReference type="ChEBI" id="CHEBI:7896"/>
        <dbReference type="ChEBI" id="CHEBI:15377"/>
        <dbReference type="ChEBI" id="CHEBI:15378"/>
        <dbReference type="ChEBI" id="CHEBI:29950"/>
        <dbReference type="ChEBI" id="CHEBI:74151"/>
        <dbReference type="EC" id="3.1.2.22"/>
    </reaction>
    <physiologicalReaction direction="left-to-right" evidence="10">
        <dbReference type="Rhea" id="RHEA:19234"/>
    </physiologicalReaction>
</comment>
<dbReference type="InterPro" id="IPR029058">
    <property type="entry name" value="AB_hydrolase_fold"/>
</dbReference>
<dbReference type="GO" id="GO:0004553">
    <property type="term" value="F:hydrolase activity, hydrolyzing O-glycosyl compounds"/>
    <property type="evidence" value="ECO:0007669"/>
    <property type="project" value="TreeGrafter"/>
</dbReference>
<evidence type="ECO:0000256" key="9">
    <source>
        <dbReference type="ARBA" id="ARBA00046047"/>
    </source>
</evidence>
<dbReference type="RefSeq" id="WP_254291615.1">
    <property type="nucleotide sequence ID" value="NZ_JAMLDX010000002.1"/>
</dbReference>
<dbReference type="EC" id="3.1.1.93" evidence="4"/>
<reference evidence="13" key="1">
    <citation type="submission" date="2022-05" db="EMBL/GenBank/DDBJ databases">
        <title>Sphingomonas sp. strain MG17 Genome sequencing and assembly.</title>
        <authorList>
            <person name="Kim I."/>
        </authorList>
    </citation>
    <scope>NUCLEOTIDE SEQUENCE</scope>
    <source>
        <strain evidence="13">MG17</strain>
    </source>
</reference>
<evidence type="ECO:0000313" key="13">
    <source>
        <dbReference type="EMBL" id="MCP3729629.1"/>
    </source>
</evidence>
<evidence type="ECO:0000256" key="5">
    <source>
        <dbReference type="ARBA" id="ARBA00039314"/>
    </source>
</evidence>
<sequence>MSHIDSSGARLAFHHSPGNGPTILFLPGYASDMSGSKAVAIEAWARETGRAFVRFDYAGCGESEGAFEDGTLASWRDDALAMIDRVIEGPVVLAGSSMGGWIMLLAALARPERVVGMVGIAAAPDFTDWGFTAEQKMVLLSEGRLEEESQYSPEPTVTTRGFWASGEANRLMHGPIDLPIPARLIHGQRDPDVPWERSVTLAGLLRSDDVQTWLVKDGDHRLSRPQDIALILRALEDVSMG</sequence>
<dbReference type="EMBL" id="JAMLDX010000002">
    <property type="protein sequence ID" value="MCP3729629.1"/>
    <property type="molecule type" value="Genomic_DNA"/>
</dbReference>
<feature type="domain" description="AB hydrolase-1" evidence="12">
    <location>
        <begin position="21"/>
        <end position="134"/>
    </location>
</feature>
<dbReference type="GO" id="GO:0102390">
    <property type="term" value="F:mycophenolic acid acyl-glucuronide esterase activity"/>
    <property type="evidence" value="ECO:0007669"/>
    <property type="project" value="UniProtKB-EC"/>
</dbReference>
<evidence type="ECO:0000259" key="12">
    <source>
        <dbReference type="Pfam" id="PF00561"/>
    </source>
</evidence>
<dbReference type="EC" id="3.1.2.22" evidence="1"/>
<comment type="function">
    <text evidence="9">Acts as an acyl-protein thioesterase that hydrolyzes fatty acids from acylated residues in proteins. Regulates the mitochondrial S-depalmitoylation of the nucleophilic active site residue of peroxiredoxin-5/PRDX5, a key antioxidant protein, therefore modulating mitochondrial antioxidant ability. Also catalyzes the deglucuronidation of mycophenolic acid acyl-glucuronide, an active metabolite of the immunosuppressant drug mycophenolate.</text>
</comment>
<dbReference type="Pfam" id="PF00561">
    <property type="entry name" value="Abhydrolase_1"/>
    <property type="match status" value="1"/>
</dbReference>
<dbReference type="Proteomes" id="UP001139451">
    <property type="component" value="Unassembled WGS sequence"/>
</dbReference>
<evidence type="ECO:0000256" key="11">
    <source>
        <dbReference type="ARBA" id="ARBA00047972"/>
    </source>
</evidence>
<organism evidence="13 14">
    <name type="scientific">Sphingomonas tagetis</name>
    <dbReference type="NCBI Taxonomy" id="2949092"/>
    <lineage>
        <taxon>Bacteria</taxon>
        <taxon>Pseudomonadati</taxon>
        <taxon>Pseudomonadota</taxon>
        <taxon>Alphaproteobacteria</taxon>
        <taxon>Sphingomonadales</taxon>
        <taxon>Sphingomonadaceae</taxon>
        <taxon>Sphingomonas</taxon>
    </lineage>
</organism>
<dbReference type="AlphaFoldDB" id="A0A9X2HI86"/>
<dbReference type="InterPro" id="IPR052382">
    <property type="entry name" value="ABHD10_acyl-thioesterase"/>
</dbReference>
<evidence type="ECO:0000256" key="10">
    <source>
        <dbReference type="ARBA" id="ARBA00047409"/>
    </source>
</evidence>
<protein>
    <recommendedName>
        <fullName evidence="5">Palmitoyl-protein thioesterase ABHD10, mitochondrial</fullName>
        <ecNumber evidence="4">3.1.1.93</ecNumber>
        <ecNumber evidence="1">3.1.2.22</ecNumber>
    </recommendedName>
    <alternativeName>
        <fullName evidence="7">Acyl-protein thioesterase ABHD10</fullName>
    </alternativeName>
    <alternativeName>
        <fullName evidence="8">Alpha/beta hydrolase domain-containing protein 10</fullName>
    </alternativeName>
    <alternativeName>
        <fullName evidence="6">Mycophenolic acid acyl-glucuronide esterase, mitochondrial</fullName>
    </alternativeName>
</protein>
<evidence type="ECO:0000256" key="1">
    <source>
        <dbReference type="ARBA" id="ARBA00012423"/>
    </source>
</evidence>
<accession>A0A9X2HI86</accession>
<evidence type="ECO:0000256" key="3">
    <source>
        <dbReference type="ARBA" id="ARBA00022946"/>
    </source>
</evidence>
<evidence type="ECO:0000313" key="14">
    <source>
        <dbReference type="Proteomes" id="UP001139451"/>
    </source>
</evidence>